<dbReference type="EMBL" id="LXQA010574017">
    <property type="protein sequence ID" value="MCI60027.1"/>
    <property type="molecule type" value="Genomic_DNA"/>
</dbReference>
<proteinExistence type="predicted"/>
<name>A0A392THX1_9FABA</name>
<keyword evidence="2" id="KW-1185">Reference proteome</keyword>
<sequence>ELRLLGLQENGKFEVEEKLQAAPSAGQLAPGANIALFSPCFAAGCAQRGESCAWREYELCSTVFQIYKRQTLSMEGGYEFWCKN</sequence>
<evidence type="ECO:0000313" key="2">
    <source>
        <dbReference type="Proteomes" id="UP000265520"/>
    </source>
</evidence>
<feature type="non-terminal residue" evidence="1">
    <location>
        <position position="1"/>
    </location>
</feature>
<reference evidence="1 2" key="1">
    <citation type="journal article" date="2018" name="Front. Plant Sci.">
        <title>Red Clover (Trifolium pratense) and Zigzag Clover (T. medium) - A Picture of Genomic Similarities and Differences.</title>
        <authorList>
            <person name="Dluhosova J."/>
            <person name="Istvanek J."/>
            <person name="Nedelnik J."/>
            <person name="Repkova J."/>
        </authorList>
    </citation>
    <scope>NUCLEOTIDE SEQUENCE [LARGE SCALE GENOMIC DNA]</scope>
    <source>
        <strain evidence="2">cv. 10/8</strain>
        <tissue evidence="1">Leaf</tissue>
    </source>
</reference>
<dbReference type="AlphaFoldDB" id="A0A392THX1"/>
<dbReference type="Proteomes" id="UP000265520">
    <property type="component" value="Unassembled WGS sequence"/>
</dbReference>
<protein>
    <submittedName>
        <fullName evidence="1">Uncharacterized protein</fullName>
    </submittedName>
</protein>
<evidence type="ECO:0000313" key="1">
    <source>
        <dbReference type="EMBL" id="MCI60027.1"/>
    </source>
</evidence>
<comment type="caution">
    <text evidence="1">The sequence shown here is derived from an EMBL/GenBank/DDBJ whole genome shotgun (WGS) entry which is preliminary data.</text>
</comment>
<organism evidence="1 2">
    <name type="scientific">Trifolium medium</name>
    <dbReference type="NCBI Taxonomy" id="97028"/>
    <lineage>
        <taxon>Eukaryota</taxon>
        <taxon>Viridiplantae</taxon>
        <taxon>Streptophyta</taxon>
        <taxon>Embryophyta</taxon>
        <taxon>Tracheophyta</taxon>
        <taxon>Spermatophyta</taxon>
        <taxon>Magnoliopsida</taxon>
        <taxon>eudicotyledons</taxon>
        <taxon>Gunneridae</taxon>
        <taxon>Pentapetalae</taxon>
        <taxon>rosids</taxon>
        <taxon>fabids</taxon>
        <taxon>Fabales</taxon>
        <taxon>Fabaceae</taxon>
        <taxon>Papilionoideae</taxon>
        <taxon>50 kb inversion clade</taxon>
        <taxon>NPAAA clade</taxon>
        <taxon>Hologalegina</taxon>
        <taxon>IRL clade</taxon>
        <taxon>Trifolieae</taxon>
        <taxon>Trifolium</taxon>
    </lineage>
</organism>
<accession>A0A392THX1</accession>